<feature type="chain" id="PRO_5019744091" evidence="1">
    <location>
        <begin position="19"/>
        <end position="94"/>
    </location>
</feature>
<protein>
    <submittedName>
        <fullName evidence="2">PBP GOBP domain containing protein</fullName>
    </submittedName>
</protein>
<sequence>MKVLVAVVFAMVFVAVKADVSPETMAIIEECMKESGVDREVVEKALKGDVKNDPKLKKDMFCYNKKVGILDENGNINKKVMREDLKKDMPHADE</sequence>
<organism evidence="2 3">
    <name type="scientific">Asbolus verrucosus</name>
    <name type="common">Desert ironclad beetle</name>
    <dbReference type="NCBI Taxonomy" id="1661398"/>
    <lineage>
        <taxon>Eukaryota</taxon>
        <taxon>Metazoa</taxon>
        <taxon>Ecdysozoa</taxon>
        <taxon>Arthropoda</taxon>
        <taxon>Hexapoda</taxon>
        <taxon>Insecta</taxon>
        <taxon>Pterygota</taxon>
        <taxon>Neoptera</taxon>
        <taxon>Endopterygota</taxon>
        <taxon>Coleoptera</taxon>
        <taxon>Polyphaga</taxon>
        <taxon>Cucujiformia</taxon>
        <taxon>Tenebrionidae</taxon>
        <taxon>Pimeliinae</taxon>
        <taxon>Asbolus</taxon>
    </lineage>
</organism>
<dbReference type="GO" id="GO:0005549">
    <property type="term" value="F:odorant binding"/>
    <property type="evidence" value="ECO:0007669"/>
    <property type="project" value="InterPro"/>
</dbReference>
<evidence type="ECO:0000313" key="2">
    <source>
        <dbReference type="EMBL" id="RZC35731.1"/>
    </source>
</evidence>
<dbReference type="InterPro" id="IPR006170">
    <property type="entry name" value="PBP/GOBP"/>
</dbReference>
<dbReference type="EMBL" id="QDEB01068350">
    <property type="protein sequence ID" value="RZC35731.1"/>
    <property type="molecule type" value="Genomic_DNA"/>
</dbReference>
<dbReference type="OrthoDB" id="8194670at2759"/>
<evidence type="ECO:0000256" key="1">
    <source>
        <dbReference type="SAM" id="SignalP"/>
    </source>
</evidence>
<keyword evidence="3" id="KW-1185">Reference proteome</keyword>
<dbReference type="CDD" id="cd23992">
    <property type="entry name" value="PBP_GOBP"/>
    <property type="match status" value="1"/>
</dbReference>
<accession>A0A482VS23</accession>
<name>A0A482VS23_ASBVE</name>
<dbReference type="Gene3D" id="1.10.238.20">
    <property type="entry name" value="Pheromone/general odorant binding protein domain"/>
    <property type="match status" value="1"/>
</dbReference>
<dbReference type="Pfam" id="PF01395">
    <property type="entry name" value="PBP_GOBP"/>
    <property type="match status" value="1"/>
</dbReference>
<dbReference type="SUPFAM" id="SSF47565">
    <property type="entry name" value="Insect pheromone/odorant-binding proteins"/>
    <property type="match status" value="1"/>
</dbReference>
<dbReference type="AlphaFoldDB" id="A0A482VS23"/>
<evidence type="ECO:0000313" key="3">
    <source>
        <dbReference type="Proteomes" id="UP000292052"/>
    </source>
</evidence>
<feature type="non-terminal residue" evidence="2">
    <location>
        <position position="94"/>
    </location>
</feature>
<keyword evidence="1" id="KW-0732">Signal</keyword>
<feature type="signal peptide" evidence="1">
    <location>
        <begin position="1"/>
        <end position="18"/>
    </location>
</feature>
<proteinExistence type="predicted"/>
<gene>
    <name evidence="2" type="ORF">BDFB_014828</name>
</gene>
<dbReference type="InterPro" id="IPR036728">
    <property type="entry name" value="PBP_GOBP_sf"/>
</dbReference>
<reference evidence="2 3" key="1">
    <citation type="submission" date="2017-03" db="EMBL/GenBank/DDBJ databases">
        <title>Genome of the blue death feigning beetle - Asbolus verrucosus.</title>
        <authorList>
            <person name="Rider S.D."/>
        </authorList>
    </citation>
    <scope>NUCLEOTIDE SEQUENCE [LARGE SCALE GENOMIC DNA]</scope>
    <source>
        <strain evidence="2">Butters</strain>
        <tissue evidence="2">Head and leg muscle</tissue>
    </source>
</reference>
<comment type="caution">
    <text evidence="2">The sequence shown here is derived from an EMBL/GenBank/DDBJ whole genome shotgun (WGS) entry which is preliminary data.</text>
</comment>
<dbReference type="Proteomes" id="UP000292052">
    <property type="component" value="Unassembled WGS sequence"/>
</dbReference>